<dbReference type="InterPro" id="IPR031750">
    <property type="entry name" value="DUF4734"/>
</dbReference>
<dbReference type="STRING" id="7217.A0A0P8Y1S9"/>
<dbReference type="SMART" id="SM00875">
    <property type="entry name" value="BACK"/>
    <property type="match status" value="1"/>
</dbReference>
<dbReference type="eggNOG" id="ENOG502QSAX">
    <property type="taxonomic scope" value="Eukaryota"/>
</dbReference>
<dbReference type="SUPFAM" id="SSF54695">
    <property type="entry name" value="POZ domain"/>
    <property type="match status" value="1"/>
</dbReference>
<keyword evidence="4" id="KW-1185">Reference proteome</keyword>
<dbReference type="OrthoDB" id="6350321at2759"/>
<dbReference type="SMART" id="SM00225">
    <property type="entry name" value="BTB"/>
    <property type="match status" value="1"/>
</dbReference>
<dbReference type="InterPro" id="IPR011333">
    <property type="entry name" value="SKP1/BTB/POZ_sf"/>
</dbReference>
<dbReference type="PANTHER" id="PTHR22667">
    <property type="entry name" value="AT01380P-RELATED"/>
    <property type="match status" value="1"/>
</dbReference>
<dbReference type="KEGG" id="dan:26514191"/>
<dbReference type="Pfam" id="PF00651">
    <property type="entry name" value="BTB"/>
    <property type="match status" value="1"/>
</dbReference>
<dbReference type="Proteomes" id="UP000007801">
    <property type="component" value="Unassembled WGS sequence"/>
</dbReference>
<dbReference type="Gene3D" id="1.25.40.420">
    <property type="match status" value="1"/>
</dbReference>
<dbReference type="PANTHER" id="PTHR22667:SF0">
    <property type="entry name" value="AT01380P-RELATED"/>
    <property type="match status" value="1"/>
</dbReference>
<dbReference type="Pfam" id="PF07707">
    <property type="entry name" value="BACK"/>
    <property type="match status" value="1"/>
</dbReference>
<evidence type="ECO:0000313" key="3">
    <source>
        <dbReference type="EMBL" id="KPU75767.1"/>
    </source>
</evidence>
<dbReference type="InterPro" id="IPR000210">
    <property type="entry name" value="BTB/POZ_dom"/>
</dbReference>
<sequence>MLRTDGASTGDECEYLCDSELSNASKVEETGDVNPKEDHLKKKEVIVLYKKPGGLQEDDSLEKTDKLNLSVRSAEAEVEEEKELKVLYKRPADSQEEGSSEKTERTYLSVRPLESQEEELSEKKELKCLYRRPAWDSQEEDHSEATESNGPYGSPFESEDKDLTCLYKRPAANRSCSSSEANDLAVQVSGSGKLKEQRLFSIGHRVPDTWKSPEHRKFLPEKSNLYDHIVELARCRVQTNAIVTIGHNHFPVHLIVLQSYSAMFRDIGNELSIELPAEVVTPRAFGLLYDWMIETNPFLPRIGLLELLHAAQFLQIPQLVTQCEACIATGFKEEAAAMLYLEAKLLKVEANHTMLLLRISLFFLTFVATKEFLELPLKPLRMLLSSNDIGVNSELEVFMSVVRWLNYEWPKREGITAKVVGCIRFGLIPPWLLIRLQRTDISALEVRNIVGHQDVRQGIHEGIAYTTTRIFYGTDREAFKQHLQRTGATPPMHRNWIYDRNCHHHHRLHCKLALDFTFESFVEYLNYLQCQQRDYWQTFEKADASNVCVGCERTQAAGDSDPSKTTD</sequence>
<protein>
    <recommendedName>
        <fullName evidence="2">BTB domain-containing protein</fullName>
    </recommendedName>
</protein>
<evidence type="ECO:0000259" key="2">
    <source>
        <dbReference type="PROSITE" id="PS50097"/>
    </source>
</evidence>
<proteinExistence type="predicted"/>
<feature type="region of interest" description="Disordered" evidence="1">
    <location>
        <begin position="135"/>
        <end position="155"/>
    </location>
</feature>
<evidence type="ECO:0000313" key="4">
    <source>
        <dbReference type="Proteomes" id="UP000007801"/>
    </source>
</evidence>
<feature type="compositionally biased region" description="Basic and acidic residues" evidence="1">
    <location>
        <begin position="82"/>
        <end position="105"/>
    </location>
</feature>
<dbReference type="Gene3D" id="3.30.710.10">
    <property type="entry name" value="Potassium Channel Kv1.1, Chain A"/>
    <property type="match status" value="1"/>
</dbReference>
<organism evidence="3 4">
    <name type="scientific">Drosophila ananassae</name>
    <name type="common">Fruit fly</name>
    <dbReference type="NCBI Taxonomy" id="7217"/>
    <lineage>
        <taxon>Eukaryota</taxon>
        <taxon>Metazoa</taxon>
        <taxon>Ecdysozoa</taxon>
        <taxon>Arthropoda</taxon>
        <taxon>Hexapoda</taxon>
        <taxon>Insecta</taxon>
        <taxon>Pterygota</taxon>
        <taxon>Neoptera</taxon>
        <taxon>Endopterygota</taxon>
        <taxon>Diptera</taxon>
        <taxon>Brachycera</taxon>
        <taxon>Muscomorpha</taxon>
        <taxon>Ephydroidea</taxon>
        <taxon>Drosophilidae</taxon>
        <taxon>Drosophila</taxon>
        <taxon>Sophophora</taxon>
    </lineage>
</organism>
<gene>
    <name evidence="3" type="primary">Dana\GF26782</name>
    <name evidence="3" type="ORF">GF26782</name>
</gene>
<reference evidence="3 4" key="1">
    <citation type="journal article" date="2007" name="Nature">
        <title>Evolution of genes and genomes on the Drosophila phylogeny.</title>
        <authorList>
            <consortium name="Drosophila 12 Genomes Consortium"/>
            <person name="Clark A.G."/>
            <person name="Eisen M.B."/>
            <person name="Smith D.R."/>
            <person name="Bergman C.M."/>
            <person name="Oliver B."/>
            <person name="Markow T.A."/>
            <person name="Kaufman T.C."/>
            <person name="Kellis M."/>
            <person name="Gelbart W."/>
            <person name="Iyer V.N."/>
            <person name="Pollard D.A."/>
            <person name="Sackton T.B."/>
            <person name="Larracuente A.M."/>
            <person name="Singh N.D."/>
            <person name="Abad J.P."/>
            <person name="Abt D.N."/>
            <person name="Adryan B."/>
            <person name="Aguade M."/>
            <person name="Akashi H."/>
            <person name="Anderson W.W."/>
            <person name="Aquadro C.F."/>
            <person name="Ardell D.H."/>
            <person name="Arguello R."/>
            <person name="Artieri C.G."/>
            <person name="Barbash D.A."/>
            <person name="Barker D."/>
            <person name="Barsanti P."/>
            <person name="Batterham P."/>
            <person name="Batzoglou S."/>
            <person name="Begun D."/>
            <person name="Bhutkar A."/>
            <person name="Blanco E."/>
            <person name="Bosak S.A."/>
            <person name="Bradley R.K."/>
            <person name="Brand A.D."/>
            <person name="Brent M.R."/>
            <person name="Brooks A.N."/>
            <person name="Brown R.H."/>
            <person name="Butlin R.K."/>
            <person name="Caggese C."/>
            <person name="Calvi B.R."/>
            <person name="Bernardo de Carvalho A."/>
            <person name="Caspi A."/>
            <person name="Castrezana S."/>
            <person name="Celniker S.E."/>
            <person name="Chang J.L."/>
            <person name="Chapple C."/>
            <person name="Chatterji S."/>
            <person name="Chinwalla A."/>
            <person name="Civetta A."/>
            <person name="Clifton S.W."/>
            <person name="Comeron J.M."/>
            <person name="Costello J.C."/>
            <person name="Coyne J.A."/>
            <person name="Daub J."/>
            <person name="David R.G."/>
            <person name="Delcher A.L."/>
            <person name="Delehaunty K."/>
            <person name="Do C.B."/>
            <person name="Ebling H."/>
            <person name="Edwards K."/>
            <person name="Eickbush T."/>
            <person name="Evans J.D."/>
            <person name="Filipski A."/>
            <person name="Findeiss S."/>
            <person name="Freyhult E."/>
            <person name="Fulton L."/>
            <person name="Fulton R."/>
            <person name="Garcia A.C."/>
            <person name="Gardiner A."/>
            <person name="Garfield D.A."/>
            <person name="Garvin B.E."/>
            <person name="Gibson G."/>
            <person name="Gilbert D."/>
            <person name="Gnerre S."/>
            <person name="Godfrey J."/>
            <person name="Good R."/>
            <person name="Gotea V."/>
            <person name="Gravely B."/>
            <person name="Greenberg A.J."/>
            <person name="Griffiths-Jones S."/>
            <person name="Gross S."/>
            <person name="Guigo R."/>
            <person name="Gustafson E.A."/>
            <person name="Haerty W."/>
            <person name="Hahn M.W."/>
            <person name="Halligan D.L."/>
            <person name="Halpern A.L."/>
            <person name="Halter G.M."/>
            <person name="Han M.V."/>
            <person name="Heger A."/>
            <person name="Hillier L."/>
            <person name="Hinrichs A.S."/>
            <person name="Holmes I."/>
            <person name="Hoskins R.A."/>
            <person name="Hubisz M.J."/>
            <person name="Hultmark D."/>
            <person name="Huntley M.A."/>
            <person name="Jaffe D.B."/>
            <person name="Jagadeeshan S."/>
            <person name="Jeck W.R."/>
            <person name="Johnson J."/>
            <person name="Jones C.D."/>
            <person name="Jordan W.C."/>
            <person name="Karpen G.H."/>
            <person name="Kataoka E."/>
            <person name="Keightley P.D."/>
            <person name="Kheradpour P."/>
            <person name="Kirkness E.F."/>
            <person name="Koerich L.B."/>
            <person name="Kristiansen K."/>
            <person name="Kudrna D."/>
            <person name="Kulathinal R.J."/>
            <person name="Kumar S."/>
            <person name="Kwok R."/>
            <person name="Lander E."/>
            <person name="Langley C.H."/>
            <person name="Lapoint R."/>
            <person name="Lazzaro B.P."/>
            <person name="Lee S.J."/>
            <person name="Levesque L."/>
            <person name="Li R."/>
            <person name="Lin C.F."/>
            <person name="Lin M.F."/>
            <person name="Lindblad-Toh K."/>
            <person name="Llopart A."/>
            <person name="Long M."/>
            <person name="Low L."/>
            <person name="Lozovsky E."/>
            <person name="Lu J."/>
            <person name="Luo M."/>
            <person name="Machado C.A."/>
            <person name="Makalowski W."/>
            <person name="Marzo M."/>
            <person name="Matsuda M."/>
            <person name="Matzkin L."/>
            <person name="McAllister B."/>
            <person name="McBride C.S."/>
            <person name="McKernan B."/>
            <person name="McKernan K."/>
            <person name="Mendez-Lago M."/>
            <person name="Minx P."/>
            <person name="Mollenhauer M.U."/>
            <person name="Montooth K."/>
            <person name="Mount S.M."/>
            <person name="Mu X."/>
            <person name="Myers E."/>
            <person name="Negre B."/>
            <person name="Newfeld S."/>
            <person name="Nielsen R."/>
            <person name="Noor M.A."/>
            <person name="O'Grady P."/>
            <person name="Pachter L."/>
            <person name="Papaceit M."/>
            <person name="Parisi M.J."/>
            <person name="Parisi M."/>
            <person name="Parts L."/>
            <person name="Pedersen J.S."/>
            <person name="Pesole G."/>
            <person name="Phillippy A.M."/>
            <person name="Ponting C.P."/>
            <person name="Pop M."/>
            <person name="Porcelli D."/>
            <person name="Powell J.R."/>
            <person name="Prohaska S."/>
            <person name="Pruitt K."/>
            <person name="Puig M."/>
            <person name="Quesneville H."/>
            <person name="Ram K.R."/>
            <person name="Rand D."/>
            <person name="Rasmussen M.D."/>
            <person name="Reed L.K."/>
            <person name="Reenan R."/>
            <person name="Reily A."/>
            <person name="Remington K.A."/>
            <person name="Rieger T.T."/>
            <person name="Ritchie M.G."/>
            <person name="Robin C."/>
            <person name="Rogers Y.H."/>
            <person name="Rohde C."/>
            <person name="Rozas J."/>
            <person name="Rubenfield M.J."/>
            <person name="Ruiz A."/>
            <person name="Russo S."/>
            <person name="Salzberg S.L."/>
            <person name="Sanchez-Gracia A."/>
            <person name="Saranga D.J."/>
            <person name="Sato H."/>
            <person name="Schaeffer S.W."/>
            <person name="Schatz M.C."/>
            <person name="Schlenke T."/>
            <person name="Schwartz R."/>
            <person name="Segarra C."/>
            <person name="Singh R.S."/>
            <person name="Sirot L."/>
            <person name="Sirota M."/>
            <person name="Sisneros N.B."/>
            <person name="Smith C.D."/>
            <person name="Smith T.F."/>
            <person name="Spieth J."/>
            <person name="Stage D.E."/>
            <person name="Stark A."/>
            <person name="Stephan W."/>
            <person name="Strausberg R.L."/>
            <person name="Strempel S."/>
            <person name="Sturgill D."/>
            <person name="Sutton G."/>
            <person name="Sutton G.G."/>
            <person name="Tao W."/>
            <person name="Teichmann S."/>
            <person name="Tobari Y.N."/>
            <person name="Tomimura Y."/>
            <person name="Tsolas J.M."/>
            <person name="Valente V.L."/>
            <person name="Venter E."/>
            <person name="Venter J.C."/>
            <person name="Vicario S."/>
            <person name="Vieira F.G."/>
            <person name="Vilella A.J."/>
            <person name="Villasante A."/>
            <person name="Walenz B."/>
            <person name="Wang J."/>
            <person name="Wasserman M."/>
            <person name="Watts T."/>
            <person name="Wilson D."/>
            <person name="Wilson R.K."/>
            <person name="Wing R.A."/>
            <person name="Wolfner M.F."/>
            <person name="Wong A."/>
            <person name="Wong G.K."/>
            <person name="Wu C.I."/>
            <person name="Wu G."/>
            <person name="Yamamoto D."/>
            <person name="Yang H.P."/>
            <person name="Yang S.P."/>
            <person name="Yorke J.A."/>
            <person name="Yoshida K."/>
            <person name="Zdobnov E."/>
            <person name="Zhang P."/>
            <person name="Zhang Y."/>
            <person name="Zimin A.V."/>
            <person name="Baldwin J."/>
            <person name="Abdouelleil A."/>
            <person name="Abdulkadir J."/>
            <person name="Abebe A."/>
            <person name="Abera B."/>
            <person name="Abreu J."/>
            <person name="Acer S.C."/>
            <person name="Aftuck L."/>
            <person name="Alexander A."/>
            <person name="An P."/>
            <person name="Anderson E."/>
            <person name="Anderson S."/>
            <person name="Arachi H."/>
            <person name="Azer M."/>
            <person name="Bachantsang P."/>
            <person name="Barry A."/>
            <person name="Bayul T."/>
            <person name="Berlin A."/>
            <person name="Bessette D."/>
            <person name="Bloom T."/>
            <person name="Blye J."/>
            <person name="Boguslavskiy L."/>
            <person name="Bonnet C."/>
            <person name="Boukhgalter B."/>
            <person name="Bourzgui I."/>
            <person name="Brown A."/>
            <person name="Cahill P."/>
            <person name="Channer S."/>
            <person name="Cheshatsang Y."/>
            <person name="Chuda L."/>
            <person name="Citroen M."/>
            <person name="Collymore A."/>
            <person name="Cooke P."/>
            <person name="Costello M."/>
            <person name="D'Aco K."/>
            <person name="Daza R."/>
            <person name="De Haan G."/>
            <person name="DeGray S."/>
            <person name="DeMaso C."/>
            <person name="Dhargay N."/>
            <person name="Dooley K."/>
            <person name="Dooley E."/>
            <person name="Doricent M."/>
            <person name="Dorje P."/>
            <person name="Dorjee K."/>
            <person name="Dupes A."/>
            <person name="Elong R."/>
            <person name="Falk J."/>
            <person name="Farina A."/>
            <person name="Faro S."/>
            <person name="Ferguson D."/>
            <person name="Fisher S."/>
            <person name="Foley C.D."/>
            <person name="Franke A."/>
            <person name="Friedrich D."/>
            <person name="Gadbois L."/>
            <person name="Gearin G."/>
            <person name="Gearin C.R."/>
            <person name="Giannoukos G."/>
            <person name="Goode T."/>
            <person name="Graham J."/>
            <person name="Grandbois E."/>
            <person name="Grewal S."/>
            <person name="Gyaltsen K."/>
            <person name="Hafez N."/>
            <person name="Hagos B."/>
            <person name="Hall J."/>
            <person name="Henson C."/>
            <person name="Hollinger A."/>
            <person name="Honan T."/>
            <person name="Huard M.D."/>
            <person name="Hughes L."/>
            <person name="Hurhula B."/>
            <person name="Husby M.E."/>
            <person name="Kamat A."/>
            <person name="Kanga B."/>
            <person name="Kashin S."/>
            <person name="Khazanovich D."/>
            <person name="Kisner P."/>
            <person name="Lance K."/>
            <person name="Lara M."/>
            <person name="Lee W."/>
            <person name="Lennon N."/>
            <person name="Letendre F."/>
            <person name="LeVine R."/>
            <person name="Lipovsky A."/>
            <person name="Liu X."/>
            <person name="Liu J."/>
            <person name="Liu S."/>
            <person name="Lokyitsang T."/>
            <person name="Lokyitsang Y."/>
            <person name="Lubonja R."/>
            <person name="Lui A."/>
            <person name="MacDonald P."/>
            <person name="Magnisalis V."/>
            <person name="Maru K."/>
            <person name="Matthews C."/>
            <person name="McCusker W."/>
            <person name="McDonough S."/>
            <person name="Mehta T."/>
            <person name="Meldrim J."/>
            <person name="Meneus L."/>
            <person name="Mihai O."/>
            <person name="Mihalev A."/>
            <person name="Mihova T."/>
            <person name="Mittelman R."/>
            <person name="Mlenga V."/>
            <person name="Montmayeur A."/>
            <person name="Mulrain L."/>
            <person name="Navidi A."/>
            <person name="Naylor J."/>
            <person name="Negash T."/>
            <person name="Nguyen T."/>
            <person name="Nguyen N."/>
            <person name="Nicol R."/>
            <person name="Norbu C."/>
            <person name="Norbu N."/>
            <person name="Novod N."/>
            <person name="O'Neill B."/>
            <person name="Osman S."/>
            <person name="Markiewicz E."/>
            <person name="Oyono O.L."/>
            <person name="Patti C."/>
            <person name="Phunkhang P."/>
            <person name="Pierre F."/>
            <person name="Priest M."/>
            <person name="Raghuraman S."/>
            <person name="Rege F."/>
            <person name="Reyes R."/>
            <person name="Rise C."/>
            <person name="Rogov P."/>
            <person name="Ross K."/>
            <person name="Ryan E."/>
            <person name="Settipalli S."/>
            <person name="Shea T."/>
            <person name="Sherpa N."/>
            <person name="Shi L."/>
            <person name="Shih D."/>
            <person name="Sparrow T."/>
            <person name="Spaulding J."/>
            <person name="Stalker J."/>
            <person name="Stange-Thomann N."/>
            <person name="Stavropoulos S."/>
            <person name="Stone C."/>
            <person name="Strader C."/>
            <person name="Tesfaye S."/>
            <person name="Thomson T."/>
            <person name="Thoulutsang Y."/>
            <person name="Thoulutsang D."/>
            <person name="Topham K."/>
            <person name="Topping I."/>
            <person name="Tsamla T."/>
            <person name="Vassiliev H."/>
            <person name="Vo A."/>
            <person name="Wangchuk T."/>
            <person name="Wangdi T."/>
            <person name="Weiand M."/>
            <person name="Wilkinson J."/>
            <person name="Wilson A."/>
            <person name="Yadav S."/>
            <person name="Young G."/>
            <person name="Yu Q."/>
            <person name="Zembek L."/>
            <person name="Zhong D."/>
            <person name="Zimmer A."/>
            <person name="Zwirko Z."/>
            <person name="Jaffe D.B."/>
            <person name="Alvarez P."/>
            <person name="Brockman W."/>
            <person name="Butler J."/>
            <person name="Chin C."/>
            <person name="Gnerre S."/>
            <person name="Grabherr M."/>
            <person name="Kleber M."/>
            <person name="Mauceli E."/>
            <person name="MacCallum I."/>
        </authorList>
    </citation>
    <scope>NUCLEOTIDE SEQUENCE [LARGE SCALE GENOMIC DNA]</scope>
    <source>
        <strain evidence="4">Tucson 14024-0371.13</strain>
    </source>
</reference>
<dbReference type="InterPro" id="IPR011705">
    <property type="entry name" value="BACK"/>
</dbReference>
<dbReference type="EMBL" id="CH902619">
    <property type="protein sequence ID" value="KPU75767.1"/>
    <property type="molecule type" value="Genomic_DNA"/>
</dbReference>
<feature type="region of interest" description="Disordered" evidence="1">
    <location>
        <begin position="71"/>
        <end position="116"/>
    </location>
</feature>
<dbReference type="InParanoid" id="A0A0P8Y1S9"/>
<name>A0A0P8Y1S9_DROAN</name>
<evidence type="ECO:0000256" key="1">
    <source>
        <dbReference type="SAM" id="MobiDB-lite"/>
    </source>
</evidence>
<dbReference type="AlphaFoldDB" id="A0A0P8Y1S9"/>
<accession>A0A0P8Y1S9</accession>
<dbReference type="GeneID" id="26514191"/>
<dbReference type="Pfam" id="PF15881">
    <property type="entry name" value="DUF4734"/>
    <property type="match status" value="1"/>
</dbReference>
<feature type="domain" description="BTB" evidence="2">
    <location>
        <begin position="239"/>
        <end position="301"/>
    </location>
</feature>
<dbReference type="PROSITE" id="PS50097">
    <property type="entry name" value="BTB"/>
    <property type="match status" value="1"/>
</dbReference>